<dbReference type="PANTHER" id="PTHR47480:SF1">
    <property type="entry name" value="EG45-LIKE DOMAIN CONTAINING PROTEIN 1"/>
    <property type="match status" value="1"/>
</dbReference>
<protein>
    <submittedName>
        <fullName evidence="3">EG45-like domain containing protein</fullName>
    </submittedName>
</protein>
<sequence>MTKPRQRLLLWLLPLTLALHVSKADVGTAALYSPPYVPTACFGGDVSQFPSDNLFAAAGEGIWDNGASCGRQYLVRCLSSAVPRACAEGQPTIQLLVVDRASASVSPPARPGATMSLSLAAFGALTNASAGPVPAINVEFQQI</sequence>
<dbReference type="PANTHER" id="PTHR47480">
    <property type="entry name" value="EG45-LIKE DOMAIN CONTAINING PROTEIN"/>
    <property type="match status" value="1"/>
</dbReference>
<dbReference type="PROSITE" id="PS50842">
    <property type="entry name" value="EXPANSIN_EG45"/>
    <property type="match status" value="1"/>
</dbReference>
<feature type="signal peptide" evidence="1">
    <location>
        <begin position="1"/>
        <end position="24"/>
    </location>
</feature>
<feature type="chain" id="PRO_5008901114" evidence="1">
    <location>
        <begin position="25"/>
        <end position="143"/>
    </location>
</feature>
<dbReference type="AlphaFoldDB" id="A0A1D1ZLG6"/>
<name>A0A1D1ZLG6_9ARAE</name>
<dbReference type="SUPFAM" id="SSF50685">
    <property type="entry name" value="Barwin-like endoglucanases"/>
    <property type="match status" value="1"/>
</dbReference>
<reference evidence="3" key="1">
    <citation type="submission" date="2015-07" db="EMBL/GenBank/DDBJ databases">
        <title>Transcriptome Assembly of Anthurium amnicola.</title>
        <authorList>
            <person name="Suzuki J."/>
        </authorList>
    </citation>
    <scope>NUCLEOTIDE SEQUENCE</scope>
</reference>
<organism evidence="3">
    <name type="scientific">Anthurium amnicola</name>
    <dbReference type="NCBI Taxonomy" id="1678845"/>
    <lineage>
        <taxon>Eukaryota</taxon>
        <taxon>Viridiplantae</taxon>
        <taxon>Streptophyta</taxon>
        <taxon>Embryophyta</taxon>
        <taxon>Tracheophyta</taxon>
        <taxon>Spermatophyta</taxon>
        <taxon>Magnoliopsida</taxon>
        <taxon>Liliopsida</taxon>
        <taxon>Araceae</taxon>
        <taxon>Pothoideae</taxon>
        <taxon>Potheae</taxon>
        <taxon>Anthurium</taxon>
    </lineage>
</organism>
<accession>A0A1D1ZLG6</accession>
<proteinExistence type="predicted"/>
<gene>
    <name evidence="3" type="primary">CjBAp12_0</name>
    <name evidence="3" type="ORF">g.11720</name>
</gene>
<feature type="domain" description="Expansin-like EG45" evidence="2">
    <location>
        <begin position="38"/>
        <end position="143"/>
    </location>
</feature>
<dbReference type="InterPro" id="IPR007112">
    <property type="entry name" value="Expansin/allergen_DPBB_dom"/>
</dbReference>
<keyword evidence="1" id="KW-0732">Signal</keyword>
<dbReference type="Gene3D" id="2.40.40.10">
    <property type="entry name" value="RlpA-like domain"/>
    <property type="match status" value="1"/>
</dbReference>
<evidence type="ECO:0000313" key="3">
    <source>
        <dbReference type="EMBL" id="JAT67748.1"/>
    </source>
</evidence>
<dbReference type="EMBL" id="GDJX01000188">
    <property type="protein sequence ID" value="JAT67748.1"/>
    <property type="molecule type" value="Transcribed_RNA"/>
</dbReference>
<evidence type="ECO:0000259" key="2">
    <source>
        <dbReference type="PROSITE" id="PS50842"/>
    </source>
</evidence>
<evidence type="ECO:0000256" key="1">
    <source>
        <dbReference type="SAM" id="SignalP"/>
    </source>
</evidence>
<dbReference type="CDD" id="cd22269">
    <property type="entry name" value="DPBB_EG45-like"/>
    <property type="match status" value="1"/>
</dbReference>
<dbReference type="InterPro" id="IPR036908">
    <property type="entry name" value="RlpA-like_sf"/>
</dbReference>